<dbReference type="Gene3D" id="3.40.1190.20">
    <property type="match status" value="1"/>
</dbReference>
<comment type="caution">
    <text evidence="5">The sequence shown here is derived from an EMBL/GenBank/DDBJ whole genome shotgun (WGS) entry which is preliminary data.</text>
</comment>
<dbReference type="PANTHER" id="PTHR43085">
    <property type="entry name" value="HEXOKINASE FAMILY MEMBER"/>
    <property type="match status" value="1"/>
</dbReference>
<dbReference type="InterPro" id="IPR050306">
    <property type="entry name" value="PfkB_Carbo_kinase"/>
</dbReference>
<evidence type="ECO:0000256" key="3">
    <source>
        <dbReference type="ARBA" id="ARBA00022777"/>
    </source>
</evidence>
<evidence type="ECO:0000313" key="6">
    <source>
        <dbReference type="Proteomes" id="UP000002970"/>
    </source>
</evidence>
<dbReference type="eggNOG" id="COG0524">
    <property type="taxonomic scope" value="Bacteria"/>
</dbReference>
<comment type="similarity">
    <text evidence="1">Belongs to the carbohydrate kinase PfkB family.</text>
</comment>
<protein>
    <submittedName>
        <fullName evidence="5">Ribokinase family Sugar kinase</fullName>
    </submittedName>
</protein>
<accession>E7GIE6</accession>
<dbReference type="SUPFAM" id="SSF53613">
    <property type="entry name" value="Ribokinase-like"/>
    <property type="match status" value="1"/>
</dbReference>
<dbReference type="InterPro" id="IPR011611">
    <property type="entry name" value="PfkB_dom"/>
</dbReference>
<dbReference type="InterPro" id="IPR029056">
    <property type="entry name" value="Ribokinase-like"/>
</dbReference>
<keyword evidence="2" id="KW-0808">Transferase</keyword>
<reference evidence="5 6" key="1">
    <citation type="submission" date="2010-12" db="EMBL/GenBank/DDBJ databases">
        <title>The Genome Sequence of Clostridium symbiosum strain WAL-14163.</title>
        <authorList>
            <person name="Earl A."/>
            <person name="Ward D."/>
            <person name="Feldgarden M."/>
            <person name="Gevers D."/>
            <person name="Finegold S.M."/>
            <person name="Summanen P.H."/>
            <person name="Molitoris D.R."/>
            <person name="Vaisanen M.L."/>
            <person name="Daigneault M."/>
            <person name="Young S.K."/>
            <person name="Zeng Q."/>
            <person name="Gargeya S."/>
            <person name="Fitzgerald M."/>
            <person name="Haas B."/>
            <person name="Abouelleil A."/>
            <person name="Alvarado L."/>
            <person name="Arachchi H.M."/>
            <person name="Berlin A."/>
            <person name="Brown A."/>
            <person name="Chapman S.B."/>
            <person name="Chen Z."/>
            <person name="Dunbar C."/>
            <person name="Freedman E."/>
            <person name="Gearin G."/>
            <person name="Gellesch M."/>
            <person name="Goldberg J."/>
            <person name="Griggs A."/>
            <person name="Gujja S."/>
            <person name="Heilman E."/>
            <person name="Heiman D."/>
            <person name="Howarth C."/>
            <person name="Larson L."/>
            <person name="Lui A."/>
            <person name="MacDonald P.J.P."/>
            <person name="Mehta T."/>
            <person name="Montmayeur A."/>
            <person name="Murphy C."/>
            <person name="Neiman D."/>
            <person name="Pearson M."/>
            <person name="Priest M."/>
            <person name="Roberts A."/>
            <person name="Saif S."/>
            <person name="Shea T."/>
            <person name="Shenoy N."/>
            <person name="Sisk P."/>
            <person name="Stolte C."/>
            <person name="Sykes S."/>
            <person name="White J."/>
            <person name="Yandava C."/>
            <person name="Nusbaum C."/>
            <person name="Birren B."/>
        </authorList>
    </citation>
    <scope>NUCLEOTIDE SEQUENCE [LARGE SCALE GENOMIC DNA]</scope>
    <source>
        <strain evidence="5 6">WAL-14163</strain>
    </source>
</reference>
<dbReference type="AlphaFoldDB" id="E7GIE6"/>
<dbReference type="CDD" id="cd01940">
    <property type="entry name" value="Fructoselysine_kinase_like"/>
    <property type="match status" value="1"/>
</dbReference>
<dbReference type="EMBL" id="ADLQ01000017">
    <property type="protein sequence ID" value="EGA95424.1"/>
    <property type="molecule type" value="Genomic_DNA"/>
</dbReference>
<keyword evidence="3 5" id="KW-0418">Kinase</keyword>
<evidence type="ECO:0000256" key="2">
    <source>
        <dbReference type="ARBA" id="ARBA00022679"/>
    </source>
</evidence>
<sequence>MKKAEAVMVRVIGIGDNVCDKYEHLKTMFPGGQALNFSVYAKLLGADASYMGVFGTDEVAVHVIKTLDELGVEHGRCRQYEGENGCARVTLKDGDRIFLGSNKGGVSKEHPFELTEEDLAYISTFSLVHTSNNSYMDSQLEKIHRAGIPISYDFSGQWIDDGRVCRVAPYASYVFLSCGSVTEEEGREICHRMHARGCRFIVATRGSKGALVYDGHDFYSQPPHLVEAIDTLGAGDSFATAFLLSLTQSRKEYRERMDSDRKLYRQQLKEAMEKGASFAAATCLVQGAFGHGRAF</sequence>
<dbReference type="Proteomes" id="UP000002970">
    <property type="component" value="Unassembled WGS sequence"/>
</dbReference>
<keyword evidence="6" id="KW-1185">Reference proteome</keyword>
<name>E7GIE6_CLOS6</name>
<gene>
    <name evidence="5" type="ORF">HMPREF9474_00689</name>
</gene>
<proteinExistence type="inferred from homology"/>
<dbReference type="STRING" id="1512.GCA_900049235_00756"/>
<evidence type="ECO:0000259" key="4">
    <source>
        <dbReference type="Pfam" id="PF00294"/>
    </source>
</evidence>
<evidence type="ECO:0000313" key="5">
    <source>
        <dbReference type="EMBL" id="EGA95424.1"/>
    </source>
</evidence>
<organism evidence="5 6">
    <name type="scientific">Clostridium symbiosum (strain WAL-14163)</name>
    <dbReference type="NCBI Taxonomy" id="742740"/>
    <lineage>
        <taxon>Bacteria</taxon>
        <taxon>Bacillati</taxon>
        <taxon>Bacillota</taxon>
        <taxon>Clostridia</taxon>
        <taxon>Lachnospirales</taxon>
        <taxon>Lachnospiraceae</taxon>
        <taxon>Otoolea</taxon>
    </lineage>
</organism>
<dbReference type="PANTHER" id="PTHR43085:SF41">
    <property type="entry name" value="FRUCTOSELYSINE 6-KINASE"/>
    <property type="match status" value="1"/>
</dbReference>
<dbReference type="Pfam" id="PF00294">
    <property type="entry name" value="PfkB"/>
    <property type="match status" value="1"/>
</dbReference>
<feature type="domain" description="Carbohydrate kinase PfkB" evidence="4">
    <location>
        <begin position="26"/>
        <end position="288"/>
    </location>
</feature>
<evidence type="ECO:0000256" key="1">
    <source>
        <dbReference type="ARBA" id="ARBA00010688"/>
    </source>
</evidence>
<dbReference type="GO" id="GO:0016301">
    <property type="term" value="F:kinase activity"/>
    <property type="evidence" value="ECO:0007669"/>
    <property type="project" value="UniProtKB-KW"/>
</dbReference>
<dbReference type="HOGENOM" id="CLU_027634_13_0_9"/>